<feature type="chain" id="PRO_5036927097" evidence="1">
    <location>
        <begin position="20"/>
        <end position="380"/>
    </location>
</feature>
<keyword evidence="1" id="KW-0732">Signal</keyword>
<comment type="caution">
    <text evidence="2">The sequence shown here is derived from an EMBL/GenBank/DDBJ whole genome shotgun (WGS) entry which is preliminary data.</text>
</comment>
<dbReference type="AlphaFoldDB" id="A0A916ZAA0"/>
<gene>
    <name evidence="2" type="ORF">GCM10011514_54530</name>
</gene>
<organism evidence="2 3">
    <name type="scientific">Emticicia aquatilis</name>
    <dbReference type="NCBI Taxonomy" id="1537369"/>
    <lineage>
        <taxon>Bacteria</taxon>
        <taxon>Pseudomonadati</taxon>
        <taxon>Bacteroidota</taxon>
        <taxon>Cytophagia</taxon>
        <taxon>Cytophagales</taxon>
        <taxon>Leadbetterellaceae</taxon>
        <taxon>Emticicia</taxon>
    </lineage>
</organism>
<evidence type="ECO:0000313" key="3">
    <source>
        <dbReference type="Proteomes" id="UP000609064"/>
    </source>
</evidence>
<sequence>MKKNIIALALVMISVVSFGQSVLLEPGTASKRFVVKSTGTTYGHFSTTGSFGADLYFKNSATGDGNTGTDMGSISTFADRIHLGGSLSSQLSLGSNGQERIRLALDGKVGIGTVSPNYNLQLHNPSTGSSSILQLTNETIGTTSTDGLYIGENNSGNASIFNQENAFLGIGTNGATFLQLAPTLKACLSCLTPAGKFDIWHNTGNTATNPHITLKTTVDASNGMIRMENSTATRYFGQYFNLSSATAANNFVSFDYGGTTPILDLQGNGNVKVSGFTTLGDDVAAPKIKIKKITSTTSASQGGNVSIPHGVSSSKIIAINVLVRYNGSAAEAWVGNGYTGVTGYEFSYQYDGSNIFITNSPGNSANILSKDIKIVVTYEE</sequence>
<dbReference type="RefSeq" id="WP_188771564.1">
    <property type="nucleotide sequence ID" value="NZ_BMKK01000024.1"/>
</dbReference>
<feature type="signal peptide" evidence="1">
    <location>
        <begin position="1"/>
        <end position="19"/>
    </location>
</feature>
<protein>
    <submittedName>
        <fullName evidence="2">Uncharacterized protein</fullName>
    </submittedName>
</protein>
<reference evidence="2" key="2">
    <citation type="submission" date="2020-09" db="EMBL/GenBank/DDBJ databases">
        <authorList>
            <person name="Sun Q."/>
            <person name="Zhou Y."/>
        </authorList>
    </citation>
    <scope>NUCLEOTIDE SEQUENCE</scope>
    <source>
        <strain evidence="2">CGMCC 1.15958</strain>
    </source>
</reference>
<evidence type="ECO:0000313" key="2">
    <source>
        <dbReference type="EMBL" id="GGD83545.1"/>
    </source>
</evidence>
<evidence type="ECO:0000256" key="1">
    <source>
        <dbReference type="SAM" id="SignalP"/>
    </source>
</evidence>
<dbReference type="EMBL" id="BMKK01000024">
    <property type="protein sequence ID" value="GGD83545.1"/>
    <property type="molecule type" value="Genomic_DNA"/>
</dbReference>
<name>A0A916ZAA0_9BACT</name>
<dbReference type="Proteomes" id="UP000609064">
    <property type="component" value="Unassembled WGS sequence"/>
</dbReference>
<proteinExistence type="predicted"/>
<keyword evidence="3" id="KW-1185">Reference proteome</keyword>
<accession>A0A916ZAA0</accession>
<reference evidence="2" key="1">
    <citation type="journal article" date="2014" name="Int. J. Syst. Evol. Microbiol.">
        <title>Complete genome sequence of Corynebacterium casei LMG S-19264T (=DSM 44701T), isolated from a smear-ripened cheese.</title>
        <authorList>
            <consortium name="US DOE Joint Genome Institute (JGI-PGF)"/>
            <person name="Walter F."/>
            <person name="Albersmeier A."/>
            <person name="Kalinowski J."/>
            <person name="Ruckert C."/>
        </authorList>
    </citation>
    <scope>NUCLEOTIDE SEQUENCE</scope>
    <source>
        <strain evidence="2">CGMCC 1.15958</strain>
    </source>
</reference>